<evidence type="ECO:0000256" key="15">
    <source>
        <dbReference type="ARBA" id="ARBA00033270"/>
    </source>
</evidence>
<feature type="transmembrane region" description="Helical" evidence="21">
    <location>
        <begin position="72"/>
        <end position="91"/>
    </location>
</feature>
<evidence type="ECO:0000256" key="18">
    <source>
        <dbReference type="ARBA" id="ARBA00041418"/>
    </source>
</evidence>
<evidence type="ECO:0000256" key="7">
    <source>
        <dbReference type="ARBA" id="ARBA00022692"/>
    </source>
</evidence>
<feature type="transmembrane region" description="Helical" evidence="21">
    <location>
        <begin position="261"/>
        <end position="286"/>
    </location>
</feature>
<dbReference type="GO" id="GO:0008955">
    <property type="term" value="F:peptidoglycan glycosyltransferase activity"/>
    <property type="evidence" value="ECO:0007669"/>
    <property type="project" value="UniProtKB-EC"/>
</dbReference>
<evidence type="ECO:0000256" key="13">
    <source>
        <dbReference type="ARBA" id="ARBA00023316"/>
    </source>
</evidence>
<evidence type="ECO:0000256" key="9">
    <source>
        <dbReference type="ARBA" id="ARBA00022984"/>
    </source>
</evidence>
<keyword evidence="8" id="KW-0133">Cell shape</keyword>
<proteinExistence type="inferred from homology"/>
<gene>
    <name evidence="22" type="ORF">BAZSYMA_ACONTIG00191_5</name>
    <name evidence="23" type="ORF">BAZSYMB_SCAFFOLD00043_3</name>
</gene>
<sequence>MFDTIEQKPDKKLLLAILALTLFGWIMSSSASVGHFGTFSFAFKQGVFILLGIVTGVVILRLPLSFFKRHSLLAFGITLFLLFLVFLPDIGAGKINGAYRWIDLGIFNFQPSEMMKMVMILFMANFLVEQEEYITKSLKGLFKAIFIVSLSGALTIAETDLGATIIITATALIMVFIAGSYVKELFYIGTIILFGLSIFVYFNPARWGRVISFWTNDLWGKDGVYQTKQALLGIARGDWFGTGLGSGIQKYTKLPEPHTDMIFAITGEELGIVGMLFILLSFAYILTKGFKIAAKASKDGRKYSYYVAYGICSWFAMQISVNIAMNIGLMPIKGFTLPLISYGGSSMIFTITALALLLRIDMENRAGYSKRKSYV</sequence>
<comment type="catalytic activity">
    <reaction evidence="20">
        <text>[GlcNAc-(1-&gt;4)-Mur2Ac(oyl-L-Ala-gamma-D-Glu-L-Lys-D-Ala-D-Ala)](n)-di-trans,octa-cis-undecaprenyl diphosphate + beta-D-GlcNAc-(1-&gt;4)-Mur2Ac(oyl-L-Ala-gamma-D-Glu-L-Lys-D-Ala-D-Ala)-di-trans,octa-cis-undecaprenyl diphosphate = [GlcNAc-(1-&gt;4)-Mur2Ac(oyl-L-Ala-gamma-D-Glu-L-Lys-D-Ala-D-Ala)](n+1)-di-trans,octa-cis-undecaprenyl diphosphate + di-trans,octa-cis-undecaprenyl diphosphate + H(+)</text>
        <dbReference type="Rhea" id="RHEA:23708"/>
        <dbReference type="Rhea" id="RHEA-COMP:9602"/>
        <dbReference type="Rhea" id="RHEA-COMP:9603"/>
        <dbReference type="ChEBI" id="CHEBI:15378"/>
        <dbReference type="ChEBI" id="CHEBI:58405"/>
        <dbReference type="ChEBI" id="CHEBI:60033"/>
        <dbReference type="ChEBI" id="CHEBI:78435"/>
        <dbReference type="EC" id="2.4.99.28"/>
    </reaction>
</comment>
<name>A0A1H6L2S0_9GAMM</name>
<comment type="similarity">
    <text evidence="16">Belongs to the SEDS family. FtsW subfamily.</text>
</comment>
<dbReference type="GO" id="GO:0009252">
    <property type="term" value="P:peptidoglycan biosynthetic process"/>
    <property type="evidence" value="ECO:0007669"/>
    <property type="project" value="UniProtKB-KW"/>
</dbReference>
<feature type="transmembrane region" description="Helical" evidence="21">
    <location>
        <begin position="185"/>
        <end position="202"/>
    </location>
</feature>
<keyword evidence="12" id="KW-0131">Cell cycle</keyword>
<keyword evidence="5" id="KW-0328">Glycosyltransferase</keyword>
<reference evidence="24 25" key="1">
    <citation type="submission" date="2016-06" db="EMBL/GenBank/DDBJ databases">
        <authorList>
            <person name="Petersen J."/>
            <person name="Sayavedra L."/>
        </authorList>
    </citation>
    <scope>NUCLEOTIDE SEQUENCE [LARGE SCALE GENOMIC DNA]</scope>
    <source>
        <strain evidence="25">BazSymA</strain>
        <strain evidence="24">BazSymB</strain>
    </source>
</reference>
<dbReference type="GO" id="GO:0051301">
    <property type="term" value="P:cell division"/>
    <property type="evidence" value="ECO:0007669"/>
    <property type="project" value="UniProtKB-KW"/>
</dbReference>
<evidence type="ECO:0000256" key="16">
    <source>
        <dbReference type="ARBA" id="ARBA00038053"/>
    </source>
</evidence>
<dbReference type="EMBL" id="CDSC02000210">
    <property type="protein sequence ID" value="SEH79394.1"/>
    <property type="molecule type" value="Genomic_DNA"/>
</dbReference>
<dbReference type="EC" id="2.4.99.28" evidence="19"/>
<dbReference type="Proteomes" id="UP000198988">
    <property type="component" value="Unassembled WGS sequence"/>
</dbReference>
<evidence type="ECO:0000256" key="11">
    <source>
        <dbReference type="ARBA" id="ARBA00023136"/>
    </source>
</evidence>
<evidence type="ECO:0000256" key="2">
    <source>
        <dbReference type="ARBA" id="ARBA00004752"/>
    </source>
</evidence>
<organism evidence="23 24">
    <name type="scientific">Bathymodiolus azoricus thioautotrophic gill symbiont</name>
    <dbReference type="NCBI Taxonomy" id="235205"/>
    <lineage>
        <taxon>Bacteria</taxon>
        <taxon>Pseudomonadati</taxon>
        <taxon>Pseudomonadota</taxon>
        <taxon>Gammaproteobacteria</taxon>
        <taxon>sulfur-oxidizing symbionts</taxon>
    </lineage>
</organism>
<keyword evidence="3" id="KW-1003">Cell membrane</keyword>
<evidence type="ECO:0000256" key="6">
    <source>
        <dbReference type="ARBA" id="ARBA00022679"/>
    </source>
</evidence>
<dbReference type="GO" id="GO:0008360">
    <property type="term" value="P:regulation of cell shape"/>
    <property type="evidence" value="ECO:0007669"/>
    <property type="project" value="UniProtKB-KW"/>
</dbReference>
<dbReference type="GO" id="GO:0071555">
    <property type="term" value="P:cell wall organization"/>
    <property type="evidence" value="ECO:0007669"/>
    <property type="project" value="UniProtKB-KW"/>
</dbReference>
<feature type="transmembrane region" description="Helical" evidence="21">
    <location>
        <begin position="306"/>
        <end position="327"/>
    </location>
</feature>
<evidence type="ECO:0000256" key="19">
    <source>
        <dbReference type="ARBA" id="ARBA00044770"/>
    </source>
</evidence>
<keyword evidence="10 21" id="KW-1133">Transmembrane helix</keyword>
<evidence type="ECO:0000256" key="8">
    <source>
        <dbReference type="ARBA" id="ARBA00022960"/>
    </source>
</evidence>
<dbReference type="GO" id="GO:0015648">
    <property type="term" value="F:lipid-linked peptidoglycan transporter activity"/>
    <property type="evidence" value="ECO:0007669"/>
    <property type="project" value="TreeGrafter"/>
</dbReference>
<dbReference type="EMBL" id="CVUD02000156">
    <property type="protein sequence ID" value="SEH80535.1"/>
    <property type="molecule type" value="Genomic_DNA"/>
</dbReference>
<protein>
    <recommendedName>
        <fullName evidence="17">Probable peptidoglycan glycosyltransferase FtsW</fullName>
        <ecNumber evidence="19">2.4.99.28</ecNumber>
    </recommendedName>
    <alternativeName>
        <fullName evidence="18">Cell division protein FtsW</fullName>
    </alternativeName>
    <alternativeName>
        <fullName evidence="15">Cell wall polymerase</fullName>
    </alternativeName>
    <alternativeName>
        <fullName evidence="14">Peptidoglycan polymerase</fullName>
    </alternativeName>
</protein>
<evidence type="ECO:0000313" key="22">
    <source>
        <dbReference type="EMBL" id="SEH79394.1"/>
    </source>
</evidence>
<dbReference type="OrthoDB" id="9768187at2"/>
<accession>A0A1H6L2S0</accession>
<evidence type="ECO:0000256" key="20">
    <source>
        <dbReference type="ARBA" id="ARBA00049902"/>
    </source>
</evidence>
<evidence type="ECO:0000313" key="23">
    <source>
        <dbReference type="EMBL" id="SEH80535.1"/>
    </source>
</evidence>
<dbReference type="NCBIfam" id="TIGR02614">
    <property type="entry name" value="ftsW"/>
    <property type="match status" value="1"/>
</dbReference>
<feature type="transmembrane region" description="Helical" evidence="21">
    <location>
        <begin position="41"/>
        <end position="60"/>
    </location>
</feature>
<keyword evidence="11 21" id="KW-0472">Membrane</keyword>
<keyword evidence="13" id="KW-0961">Cell wall biogenesis/degradation</keyword>
<evidence type="ECO:0000313" key="24">
    <source>
        <dbReference type="Proteomes" id="UP000198559"/>
    </source>
</evidence>
<dbReference type="RefSeq" id="WP_090715878.1">
    <property type="nucleotide sequence ID" value="NZ_CAESAP020000376.1"/>
</dbReference>
<keyword evidence="4 23" id="KW-0132">Cell division</keyword>
<dbReference type="AlphaFoldDB" id="A0A1H6L2S0"/>
<dbReference type="Proteomes" id="UP000198559">
    <property type="component" value="Unassembled WGS sequence"/>
</dbReference>
<dbReference type="InterPro" id="IPR013437">
    <property type="entry name" value="FtsW"/>
</dbReference>
<evidence type="ECO:0000256" key="17">
    <source>
        <dbReference type="ARBA" id="ARBA00041185"/>
    </source>
</evidence>
<evidence type="ECO:0000256" key="1">
    <source>
        <dbReference type="ARBA" id="ARBA00004651"/>
    </source>
</evidence>
<evidence type="ECO:0000256" key="3">
    <source>
        <dbReference type="ARBA" id="ARBA00022475"/>
    </source>
</evidence>
<comment type="pathway">
    <text evidence="2">Cell wall biogenesis; peptidoglycan biosynthesis.</text>
</comment>
<evidence type="ECO:0000256" key="14">
    <source>
        <dbReference type="ARBA" id="ARBA00032370"/>
    </source>
</evidence>
<dbReference type="PANTHER" id="PTHR30474">
    <property type="entry name" value="CELL CYCLE PROTEIN"/>
    <property type="match status" value="1"/>
</dbReference>
<dbReference type="GO" id="GO:0032153">
    <property type="term" value="C:cell division site"/>
    <property type="evidence" value="ECO:0007669"/>
    <property type="project" value="TreeGrafter"/>
</dbReference>
<evidence type="ECO:0000256" key="10">
    <source>
        <dbReference type="ARBA" id="ARBA00022989"/>
    </source>
</evidence>
<dbReference type="GO" id="GO:0005886">
    <property type="term" value="C:plasma membrane"/>
    <property type="evidence" value="ECO:0007669"/>
    <property type="project" value="UniProtKB-SubCell"/>
</dbReference>
<evidence type="ECO:0000256" key="12">
    <source>
        <dbReference type="ARBA" id="ARBA00023306"/>
    </source>
</evidence>
<keyword evidence="9" id="KW-0573">Peptidoglycan synthesis</keyword>
<evidence type="ECO:0000256" key="5">
    <source>
        <dbReference type="ARBA" id="ARBA00022676"/>
    </source>
</evidence>
<dbReference type="InterPro" id="IPR001182">
    <property type="entry name" value="FtsW/RodA"/>
</dbReference>
<evidence type="ECO:0000256" key="4">
    <source>
        <dbReference type="ARBA" id="ARBA00022618"/>
    </source>
</evidence>
<feature type="transmembrane region" description="Helical" evidence="21">
    <location>
        <begin position="140"/>
        <end position="156"/>
    </location>
</feature>
<feature type="transmembrane region" description="Helical" evidence="21">
    <location>
        <begin position="111"/>
        <end position="128"/>
    </location>
</feature>
<evidence type="ECO:0000256" key="21">
    <source>
        <dbReference type="SAM" id="Phobius"/>
    </source>
</evidence>
<reference evidence="23" key="2">
    <citation type="submission" date="2016-06" db="EMBL/GenBank/DDBJ databases">
        <authorList>
            <person name="Olsen C.W."/>
            <person name="Carey S."/>
            <person name="Hinshaw L."/>
            <person name="Karasin A.I."/>
        </authorList>
    </citation>
    <scope>NUCLEOTIDE SEQUENCE [LARGE SCALE GENOMIC DNA]</scope>
    <source>
        <strain evidence="22">BazSymA</strain>
        <strain evidence="23">BazSymB</strain>
    </source>
</reference>
<dbReference type="STRING" id="235205.BAZSYMB_SCAFFOLD00043_3"/>
<feature type="transmembrane region" description="Helical" evidence="21">
    <location>
        <begin position="339"/>
        <end position="360"/>
    </location>
</feature>
<evidence type="ECO:0000313" key="25">
    <source>
        <dbReference type="Proteomes" id="UP000198988"/>
    </source>
</evidence>
<feature type="transmembrane region" description="Helical" evidence="21">
    <location>
        <begin position="162"/>
        <end position="178"/>
    </location>
</feature>
<keyword evidence="6" id="KW-0808">Transferase</keyword>
<keyword evidence="7 21" id="KW-0812">Transmembrane</keyword>
<dbReference type="Pfam" id="PF01098">
    <property type="entry name" value="FTSW_RODA_SPOVE"/>
    <property type="match status" value="1"/>
</dbReference>
<dbReference type="PANTHER" id="PTHR30474:SF2">
    <property type="entry name" value="PEPTIDOGLYCAN GLYCOSYLTRANSFERASE FTSW-RELATED"/>
    <property type="match status" value="1"/>
</dbReference>
<comment type="subcellular location">
    <subcellularLocation>
        <location evidence="1">Cell membrane</location>
        <topology evidence="1">Multi-pass membrane protein</topology>
    </subcellularLocation>
</comment>